<keyword evidence="4" id="KW-1185">Reference proteome</keyword>
<dbReference type="AlphaFoldDB" id="A0A078A2J0"/>
<name>A0A078A2J0_STYLE</name>
<feature type="coiled-coil region" evidence="1">
    <location>
        <begin position="21"/>
        <end position="97"/>
    </location>
</feature>
<evidence type="ECO:0000313" key="4">
    <source>
        <dbReference type="Proteomes" id="UP000039865"/>
    </source>
</evidence>
<proteinExistence type="predicted"/>
<accession>A0A078A2J0</accession>
<evidence type="ECO:0000256" key="2">
    <source>
        <dbReference type="SAM" id="MobiDB-lite"/>
    </source>
</evidence>
<sequence length="395" mass="46842">MTTSLSPVKRHKAGEQQDFFISQLKQEIYELRQRQRDYQQLQEQMAFLEKKFRQAADDKRVNDRERDIQISSDHKTIDQLIRELDYLRDQNRDQEAEQETILIKISEINSEISSRNAEISELRGDNNTVDSKIYAERKDIERLDLEHRDAVNVSHKNYQEIARLKDLINVRELDNRGFSTRLHAMEQEVESNNRRIVHLSEAKELKDQEINAAHQRISREQLSIGQFKNQNAQLDKDIQYFESLNYKHQQTQIGLSKSNEQEYFRGKDLIGAESERRAILKARDEEISALKIDVEHVKLSNARYVDDSHELNANIESLNRHVALLNQQNYELSVELEKFIETDEQVRRTLNRKAKVEDIRHKVDEAIARSMVEVHNRRSPERFQRESPSRRDSRQ</sequence>
<gene>
    <name evidence="3" type="primary">Contig9077.g9709</name>
    <name evidence="3" type="ORF">STYLEM_5033</name>
</gene>
<dbReference type="EMBL" id="CCKQ01004887">
    <property type="protein sequence ID" value="CDW76037.1"/>
    <property type="molecule type" value="Genomic_DNA"/>
</dbReference>
<dbReference type="OrthoDB" id="10493602at2759"/>
<reference evidence="3 4" key="1">
    <citation type="submission" date="2014-06" db="EMBL/GenBank/DDBJ databases">
        <authorList>
            <person name="Swart Estienne"/>
        </authorList>
    </citation>
    <scope>NUCLEOTIDE SEQUENCE [LARGE SCALE GENOMIC DNA]</scope>
    <source>
        <strain evidence="3 4">130c</strain>
    </source>
</reference>
<dbReference type="OMA" id="HASQEYQ"/>
<dbReference type="Proteomes" id="UP000039865">
    <property type="component" value="Unassembled WGS sequence"/>
</dbReference>
<evidence type="ECO:0000313" key="3">
    <source>
        <dbReference type="EMBL" id="CDW76037.1"/>
    </source>
</evidence>
<evidence type="ECO:0000256" key="1">
    <source>
        <dbReference type="SAM" id="Coils"/>
    </source>
</evidence>
<protein>
    <submittedName>
        <fullName evidence="3">Uncharacterized protein</fullName>
    </submittedName>
</protein>
<organism evidence="3 4">
    <name type="scientific">Stylonychia lemnae</name>
    <name type="common">Ciliate</name>
    <dbReference type="NCBI Taxonomy" id="5949"/>
    <lineage>
        <taxon>Eukaryota</taxon>
        <taxon>Sar</taxon>
        <taxon>Alveolata</taxon>
        <taxon>Ciliophora</taxon>
        <taxon>Intramacronucleata</taxon>
        <taxon>Spirotrichea</taxon>
        <taxon>Stichotrichia</taxon>
        <taxon>Sporadotrichida</taxon>
        <taxon>Oxytrichidae</taxon>
        <taxon>Stylonychinae</taxon>
        <taxon>Stylonychia</taxon>
    </lineage>
</organism>
<dbReference type="InParanoid" id="A0A078A2J0"/>
<feature type="region of interest" description="Disordered" evidence="2">
    <location>
        <begin position="374"/>
        <end position="395"/>
    </location>
</feature>
<keyword evidence="1" id="KW-0175">Coiled coil</keyword>